<dbReference type="EMBL" id="LAZR01008059">
    <property type="protein sequence ID" value="KKM81208.1"/>
    <property type="molecule type" value="Genomic_DNA"/>
</dbReference>
<proteinExistence type="predicted"/>
<gene>
    <name evidence="1" type="ORF">LCGC14_1332010</name>
</gene>
<protein>
    <submittedName>
        <fullName evidence="1">Uncharacterized protein</fullName>
    </submittedName>
</protein>
<name>A0A0F9KGY5_9ZZZZ</name>
<comment type="caution">
    <text evidence="1">The sequence shown here is derived from an EMBL/GenBank/DDBJ whole genome shotgun (WGS) entry which is preliminary data.</text>
</comment>
<dbReference type="AlphaFoldDB" id="A0A0F9KGY5"/>
<reference evidence="1" key="1">
    <citation type="journal article" date="2015" name="Nature">
        <title>Complex archaea that bridge the gap between prokaryotes and eukaryotes.</title>
        <authorList>
            <person name="Spang A."/>
            <person name="Saw J.H."/>
            <person name="Jorgensen S.L."/>
            <person name="Zaremba-Niedzwiedzka K."/>
            <person name="Martijn J."/>
            <person name="Lind A.E."/>
            <person name="van Eijk R."/>
            <person name="Schleper C."/>
            <person name="Guy L."/>
            <person name="Ettema T.J."/>
        </authorList>
    </citation>
    <scope>NUCLEOTIDE SEQUENCE</scope>
</reference>
<evidence type="ECO:0000313" key="1">
    <source>
        <dbReference type="EMBL" id="KKM81208.1"/>
    </source>
</evidence>
<sequence>MAILAQSSRGSGKLPPTGLPENTIGWVHSSMWEVAPDGTLLRMVPSRPGFYLSMCRFAGFGGIGWRTALKAGRISEGSPKNPPAPDLAGSFVRFWQENRERLA</sequence>
<accession>A0A0F9KGY5</accession>
<organism evidence="1">
    <name type="scientific">marine sediment metagenome</name>
    <dbReference type="NCBI Taxonomy" id="412755"/>
    <lineage>
        <taxon>unclassified sequences</taxon>
        <taxon>metagenomes</taxon>
        <taxon>ecological metagenomes</taxon>
    </lineage>
</organism>